<gene>
    <name evidence="3" type="ORF">U9M48_042273</name>
</gene>
<evidence type="ECO:0000313" key="4">
    <source>
        <dbReference type="Proteomes" id="UP001341281"/>
    </source>
</evidence>
<dbReference type="PANTHER" id="PTHR48038">
    <property type="entry name" value="RIBONUCLEOPROTEIN RB97D"/>
    <property type="match status" value="1"/>
</dbReference>
<evidence type="ECO:0000256" key="1">
    <source>
        <dbReference type="PROSITE-ProRule" id="PRU00176"/>
    </source>
</evidence>
<dbReference type="Proteomes" id="UP001341281">
    <property type="component" value="Chromosome 10"/>
</dbReference>
<dbReference type="Gene3D" id="3.30.70.330">
    <property type="match status" value="1"/>
</dbReference>
<dbReference type="SMART" id="SM00360">
    <property type="entry name" value="RRM"/>
    <property type="match status" value="1"/>
</dbReference>
<organism evidence="3 4">
    <name type="scientific">Paspalum notatum var. saurae</name>
    <dbReference type="NCBI Taxonomy" id="547442"/>
    <lineage>
        <taxon>Eukaryota</taxon>
        <taxon>Viridiplantae</taxon>
        <taxon>Streptophyta</taxon>
        <taxon>Embryophyta</taxon>
        <taxon>Tracheophyta</taxon>
        <taxon>Spermatophyta</taxon>
        <taxon>Magnoliopsida</taxon>
        <taxon>Liliopsida</taxon>
        <taxon>Poales</taxon>
        <taxon>Poaceae</taxon>
        <taxon>PACMAD clade</taxon>
        <taxon>Panicoideae</taxon>
        <taxon>Andropogonodae</taxon>
        <taxon>Paspaleae</taxon>
        <taxon>Paspalinae</taxon>
        <taxon>Paspalum</taxon>
    </lineage>
</organism>
<keyword evidence="4" id="KW-1185">Reference proteome</keyword>
<dbReference type="InterPro" id="IPR035979">
    <property type="entry name" value="RBD_domain_sf"/>
</dbReference>
<reference evidence="3 4" key="1">
    <citation type="submission" date="2024-02" db="EMBL/GenBank/DDBJ databases">
        <title>High-quality chromosome-scale genome assembly of Pensacola bahiagrass (Paspalum notatum Flugge var. saurae).</title>
        <authorList>
            <person name="Vega J.M."/>
            <person name="Podio M."/>
            <person name="Orjuela J."/>
            <person name="Siena L.A."/>
            <person name="Pessino S.C."/>
            <person name="Combes M.C."/>
            <person name="Mariac C."/>
            <person name="Albertini E."/>
            <person name="Pupilli F."/>
            <person name="Ortiz J.P.A."/>
            <person name="Leblanc O."/>
        </authorList>
    </citation>
    <scope>NUCLEOTIDE SEQUENCE [LARGE SCALE GENOMIC DNA]</scope>
    <source>
        <strain evidence="3">R1</strain>
        <tissue evidence="3">Leaf</tissue>
    </source>
</reference>
<dbReference type="EMBL" id="CP144754">
    <property type="protein sequence ID" value="WVZ96663.1"/>
    <property type="molecule type" value="Genomic_DNA"/>
</dbReference>
<dbReference type="AlphaFoldDB" id="A0AAQ3UQ78"/>
<dbReference type="PANTHER" id="PTHR48038:SF1">
    <property type="entry name" value="RIBONUCLEOPROTEIN RB97D"/>
    <property type="match status" value="1"/>
</dbReference>
<dbReference type="Pfam" id="PF00076">
    <property type="entry name" value="RRM_1"/>
    <property type="match status" value="1"/>
</dbReference>
<proteinExistence type="predicted"/>
<dbReference type="GO" id="GO:0003723">
    <property type="term" value="F:RNA binding"/>
    <property type="evidence" value="ECO:0007669"/>
    <property type="project" value="UniProtKB-UniRule"/>
</dbReference>
<accession>A0AAQ3UQ78</accession>
<sequence length="540" mass="59315">MARYNDRYDYDDQYDRYGRHGSNTKLYVGQISSHTRTEDLEELFSKYGRLRNVDLKTDFGFVEFIDHRDAQDAMYDLDGRKFDGSRIIVEFARGEVSVNMAEDLLLFLAAATTVGWMGTGFVIAKLVTGEIGATGEGEATQGPHLLTMKSTKGEATQGPHLLAMKSAKGEATQGPHLLAMKSAEGEATQGPHLLAMKSAKGEATQGPLLLAMKSAKGEATQGPLLLAMKSAKGEAAQVGHHRQRGIAVMLVVKNCRQEAPDPGGAHHQGSKLHATAHIMVKPMGRASDPEFGTETEFSNASAERCDTGKVLSSHLPSALTSCEKALLVDMSEEFRDLIHAVDVGHVRACLLQLQHKLQVPQHITHRGTLDTVLCKAFLHCLSKLPQCFRPDCPGDALVDDLVKLSPLLPLDCPLCKPLVRLLIAPLHCEFAAILHHCFVDLPKPSNSNDHLLIKVVCCILQHNKRNSLVSPLVPDVRVVRVVVRLPVVRKLRPLRGVQELEVRRVGGRCGFFFLRNKKQITIPMMTAATTPRTEPKMTPR</sequence>
<evidence type="ECO:0000259" key="2">
    <source>
        <dbReference type="PROSITE" id="PS50102"/>
    </source>
</evidence>
<dbReference type="SUPFAM" id="SSF54928">
    <property type="entry name" value="RNA-binding domain, RBD"/>
    <property type="match status" value="1"/>
</dbReference>
<name>A0AAQ3UQ78_PASNO</name>
<dbReference type="InterPro" id="IPR000504">
    <property type="entry name" value="RRM_dom"/>
</dbReference>
<dbReference type="InterPro" id="IPR012677">
    <property type="entry name" value="Nucleotide-bd_a/b_plait_sf"/>
</dbReference>
<feature type="domain" description="RRM" evidence="2">
    <location>
        <begin position="24"/>
        <end position="94"/>
    </location>
</feature>
<dbReference type="PROSITE" id="PS50102">
    <property type="entry name" value="RRM"/>
    <property type="match status" value="1"/>
</dbReference>
<keyword evidence="1" id="KW-0694">RNA-binding</keyword>
<protein>
    <recommendedName>
        <fullName evidence="2">RRM domain-containing protein</fullName>
    </recommendedName>
</protein>
<evidence type="ECO:0000313" key="3">
    <source>
        <dbReference type="EMBL" id="WVZ96663.1"/>
    </source>
</evidence>
<dbReference type="FunFam" id="3.30.70.330:FF:000272">
    <property type="entry name" value="Serine/arginine-rich splicing factor RS2Z32"/>
    <property type="match status" value="1"/>
</dbReference>